<dbReference type="Gene3D" id="2.60.120.620">
    <property type="entry name" value="q2cbj1_9rhob like domain"/>
    <property type="match status" value="1"/>
</dbReference>
<dbReference type="InterPro" id="IPR008775">
    <property type="entry name" value="Phytyl_CoA_dOase-like"/>
</dbReference>
<evidence type="ECO:0000313" key="1">
    <source>
        <dbReference type="EMBL" id="CAB4609826.1"/>
    </source>
</evidence>
<organism evidence="1">
    <name type="scientific">freshwater metagenome</name>
    <dbReference type="NCBI Taxonomy" id="449393"/>
    <lineage>
        <taxon>unclassified sequences</taxon>
        <taxon>metagenomes</taxon>
        <taxon>ecological metagenomes</taxon>
    </lineage>
</organism>
<proteinExistence type="predicted"/>
<protein>
    <submittedName>
        <fullName evidence="1">Unannotated protein</fullName>
    </submittedName>
</protein>
<name>A0A6J6HA30_9ZZZZ</name>
<reference evidence="1" key="1">
    <citation type="submission" date="2020-05" db="EMBL/GenBank/DDBJ databases">
        <authorList>
            <person name="Chiriac C."/>
            <person name="Salcher M."/>
            <person name="Ghai R."/>
            <person name="Kavagutti S V."/>
        </authorList>
    </citation>
    <scope>NUCLEOTIDE SEQUENCE</scope>
</reference>
<dbReference type="PANTHER" id="PTHR20883:SF46">
    <property type="entry name" value="PHYTANOYL-COA HYDROXYLASE"/>
    <property type="match status" value="1"/>
</dbReference>
<dbReference type="EMBL" id="CAEZUN010000166">
    <property type="protein sequence ID" value="CAB4609826.1"/>
    <property type="molecule type" value="Genomic_DNA"/>
</dbReference>
<dbReference type="SUPFAM" id="SSF51197">
    <property type="entry name" value="Clavaminate synthase-like"/>
    <property type="match status" value="1"/>
</dbReference>
<dbReference type="Pfam" id="PF05721">
    <property type="entry name" value="PhyH"/>
    <property type="match status" value="1"/>
</dbReference>
<dbReference type="PANTHER" id="PTHR20883">
    <property type="entry name" value="PHYTANOYL-COA DIOXYGENASE DOMAIN CONTAINING 1"/>
    <property type="match status" value="1"/>
</dbReference>
<sequence length="297" mass="33312">MSDEINDALSDDFKHRRNGDIYVVTDEEKQSFQTNGFVHLRGVLSQTETDEIAKVYEQFLRREIAVTGRDFNDMTSGEFGTDASGYAIANVMCPRRYYPQWQDNIFERRAATIAEQLCGPGMQIDFDQLLAKQPGRHDAVFGYHQDQAYWIDTDDRRTATCWLAVDDSTIENGCMQFLAGSHREAVRQHHPLHRDRTESHTLVTELRDGDVMTLVPISRGDITVHNEGVLHGSGGNYSTGSWRRAYIVAFRTDETISAERALGFTHSHNDNIEVLDAVDGLHAKPSAGAQASGEATT</sequence>
<gene>
    <name evidence="1" type="ORF">UFOPK1826_01186</name>
</gene>
<dbReference type="AlphaFoldDB" id="A0A6J6HA30"/>
<accession>A0A6J6HA30</accession>